<dbReference type="AlphaFoldDB" id="R4X837"/>
<accession>R4X837</accession>
<evidence type="ECO:0000313" key="2">
    <source>
        <dbReference type="EMBL" id="CCG81417.1"/>
    </source>
</evidence>
<evidence type="ECO:0000313" key="3">
    <source>
        <dbReference type="Proteomes" id="UP000013776"/>
    </source>
</evidence>
<sequence>MFPAVLILAIVGSALSAPAPQLQAAKGAAVPANGGAAKSPTPAGGVAGALGGLGGIGGGAGGILDGVFKTAGIDAPIDLSALGNPAGALGAGGATPVAPANNFANAKKP</sequence>
<dbReference type="Proteomes" id="UP000013776">
    <property type="component" value="Unassembled WGS sequence"/>
</dbReference>
<feature type="chain" id="PRO_5004373205" evidence="1">
    <location>
        <begin position="17"/>
        <end position="109"/>
    </location>
</feature>
<feature type="signal peptide" evidence="1">
    <location>
        <begin position="1"/>
        <end position="16"/>
    </location>
</feature>
<proteinExistence type="predicted"/>
<reference evidence="2 3" key="1">
    <citation type="journal article" date="2013" name="MBio">
        <title>Genome sequencing of the plant pathogen Taphrina deformans, the causal agent of peach leaf curl.</title>
        <authorList>
            <person name="Cisse O.H."/>
            <person name="Almeida J.M.G.C.F."/>
            <person name="Fonseca A."/>
            <person name="Kumar A.A."/>
            <person name="Salojaervi J."/>
            <person name="Overmyer K."/>
            <person name="Hauser P.M."/>
            <person name="Pagni M."/>
        </authorList>
    </citation>
    <scope>NUCLEOTIDE SEQUENCE [LARGE SCALE GENOMIC DNA]</scope>
    <source>
        <strain evidence="3">PYCC 5710 / ATCC 11124 / CBS 356.35 / IMI 108563 / JCM 9778 / NBRC 8474</strain>
    </source>
</reference>
<name>R4X837_TAPDE</name>
<gene>
    <name evidence="2" type="ORF">TAPDE_001184</name>
</gene>
<evidence type="ECO:0000256" key="1">
    <source>
        <dbReference type="SAM" id="SignalP"/>
    </source>
</evidence>
<keyword evidence="1" id="KW-0732">Signal</keyword>
<organism evidence="2 3">
    <name type="scientific">Taphrina deformans (strain PYCC 5710 / ATCC 11124 / CBS 356.35 / IMI 108563 / JCM 9778 / NBRC 8474)</name>
    <name type="common">Peach leaf curl fungus</name>
    <name type="synonym">Lalaria deformans</name>
    <dbReference type="NCBI Taxonomy" id="1097556"/>
    <lineage>
        <taxon>Eukaryota</taxon>
        <taxon>Fungi</taxon>
        <taxon>Dikarya</taxon>
        <taxon>Ascomycota</taxon>
        <taxon>Taphrinomycotina</taxon>
        <taxon>Taphrinomycetes</taxon>
        <taxon>Taphrinales</taxon>
        <taxon>Taphrinaceae</taxon>
        <taxon>Taphrina</taxon>
    </lineage>
</organism>
<protein>
    <submittedName>
        <fullName evidence="2">Uncharacterized protein</fullName>
    </submittedName>
</protein>
<dbReference type="VEuPathDB" id="FungiDB:TAPDE_001184"/>
<dbReference type="EMBL" id="CAHR02000039">
    <property type="protein sequence ID" value="CCG81417.1"/>
    <property type="molecule type" value="Genomic_DNA"/>
</dbReference>
<keyword evidence="3" id="KW-1185">Reference proteome</keyword>
<comment type="caution">
    <text evidence="2">The sequence shown here is derived from an EMBL/GenBank/DDBJ whole genome shotgun (WGS) entry which is preliminary data.</text>
</comment>